<evidence type="ECO:0000256" key="1">
    <source>
        <dbReference type="ARBA" id="ARBA00022630"/>
    </source>
</evidence>
<evidence type="ECO:0000313" key="7">
    <source>
        <dbReference type="EMBL" id="KAL3417300.1"/>
    </source>
</evidence>
<proteinExistence type="predicted"/>
<evidence type="ECO:0000256" key="5">
    <source>
        <dbReference type="SAM" id="Phobius"/>
    </source>
</evidence>
<keyword evidence="8" id="KW-1185">Reference proteome</keyword>
<keyword evidence="5" id="KW-1133">Transmembrane helix</keyword>
<keyword evidence="1" id="KW-0285">Flavoprotein</keyword>
<dbReference type="PANTHER" id="PTHR43476">
    <property type="entry name" value="3-(3-HYDROXY-PHENYL)PROPIONATE/3-HYDROXYCINNAMIC ACID HYDROXYLASE"/>
    <property type="match status" value="1"/>
</dbReference>
<dbReference type="SUPFAM" id="SSF51905">
    <property type="entry name" value="FAD/NAD(P)-binding domain"/>
    <property type="match status" value="1"/>
</dbReference>
<dbReference type="PRINTS" id="PR00420">
    <property type="entry name" value="RNGMNOXGNASE"/>
</dbReference>
<evidence type="ECO:0000259" key="6">
    <source>
        <dbReference type="Pfam" id="PF01494"/>
    </source>
</evidence>
<feature type="domain" description="FAD-binding" evidence="6">
    <location>
        <begin position="23"/>
        <end position="364"/>
    </location>
</feature>
<evidence type="ECO:0000256" key="4">
    <source>
        <dbReference type="ARBA" id="ARBA00023027"/>
    </source>
</evidence>
<dbReference type="Gene3D" id="3.50.50.60">
    <property type="entry name" value="FAD/NAD(P)-binding domain"/>
    <property type="match status" value="1"/>
</dbReference>
<keyword evidence="5" id="KW-0812">Transmembrane</keyword>
<dbReference type="Gene3D" id="3.30.70.2450">
    <property type="match status" value="1"/>
</dbReference>
<evidence type="ECO:0000256" key="3">
    <source>
        <dbReference type="ARBA" id="ARBA00023002"/>
    </source>
</evidence>
<evidence type="ECO:0000256" key="2">
    <source>
        <dbReference type="ARBA" id="ARBA00022827"/>
    </source>
</evidence>
<reference evidence="7 8" key="1">
    <citation type="submission" date="2024-06" db="EMBL/GenBank/DDBJ databases">
        <title>Complete genome of Phlyctema vagabunda strain 19-DSS-EL-015.</title>
        <authorList>
            <person name="Fiorenzani C."/>
        </authorList>
    </citation>
    <scope>NUCLEOTIDE SEQUENCE [LARGE SCALE GENOMIC DNA]</scope>
    <source>
        <strain evidence="7 8">19-DSS-EL-015</strain>
    </source>
</reference>
<dbReference type="Proteomes" id="UP001629113">
    <property type="component" value="Unassembled WGS sequence"/>
</dbReference>
<dbReference type="PANTHER" id="PTHR43476:SF4">
    <property type="entry name" value="BLR0106 PROTEIN"/>
    <property type="match status" value="1"/>
</dbReference>
<dbReference type="Pfam" id="PF01494">
    <property type="entry name" value="FAD_binding_3"/>
    <property type="match status" value="1"/>
</dbReference>
<organism evidence="7 8">
    <name type="scientific">Phlyctema vagabunda</name>
    <dbReference type="NCBI Taxonomy" id="108571"/>
    <lineage>
        <taxon>Eukaryota</taxon>
        <taxon>Fungi</taxon>
        <taxon>Dikarya</taxon>
        <taxon>Ascomycota</taxon>
        <taxon>Pezizomycotina</taxon>
        <taxon>Leotiomycetes</taxon>
        <taxon>Helotiales</taxon>
        <taxon>Dermateaceae</taxon>
        <taxon>Phlyctema</taxon>
    </lineage>
</organism>
<accession>A0ABR4P1W6</accession>
<evidence type="ECO:0000313" key="8">
    <source>
        <dbReference type="Proteomes" id="UP001629113"/>
    </source>
</evidence>
<keyword evidence="4" id="KW-0520">NAD</keyword>
<dbReference type="InterPro" id="IPR002938">
    <property type="entry name" value="FAD-bd"/>
</dbReference>
<dbReference type="InterPro" id="IPR050631">
    <property type="entry name" value="PheA/TfdB_FAD_monoxygenase"/>
</dbReference>
<sequence length="422" mass="47009">MKVSDSYRKPILRSSFTELTYLVQILVIGAGPSGLLLCLLLARAGIQVTLLDSESTIDARPRAAHYAPSAIRVLARAGVLDDVRRAGLIPKHMTWRNIDGTPVTSIYDVAQPENPDALTVLPLNLLGEILLVHAERDELIDVRWQSRVASVAQDGTQAWAVLKADDGTETRVAADYICGCDGANSQVRRTLFGDKNFPGKTWDAQIVATNVYYPFENFGYDDINFIMHPRDYYMAAKITTDGLWRVSYGEDSQLTAEEVRANQPIKFERMLPGHPKPTDYKLLSVGPYRIHQRCADRFRVGRICLAADAAHLCNPFGGMGLTGGIVDVGGLAECFEGIVSGRADDSILDKYDEVRRRIYHDLIDTISSSNFLRVSATDPDTAVEKDEFLALVNKAKDDPQTKRRLNESVYDICYDFTQHYNN</sequence>
<feature type="transmembrane region" description="Helical" evidence="5">
    <location>
        <begin position="21"/>
        <end position="42"/>
    </location>
</feature>
<comment type="caution">
    <text evidence="7">The sequence shown here is derived from an EMBL/GenBank/DDBJ whole genome shotgun (WGS) entry which is preliminary data.</text>
</comment>
<keyword evidence="5" id="KW-0472">Membrane</keyword>
<keyword evidence="3" id="KW-0560">Oxidoreductase</keyword>
<dbReference type="InterPro" id="IPR036188">
    <property type="entry name" value="FAD/NAD-bd_sf"/>
</dbReference>
<gene>
    <name evidence="7" type="ORF">PVAG01_11300</name>
</gene>
<name>A0ABR4P1W6_9HELO</name>
<dbReference type="EMBL" id="JBFCZG010000011">
    <property type="protein sequence ID" value="KAL3417300.1"/>
    <property type="molecule type" value="Genomic_DNA"/>
</dbReference>
<protein>
    <submittedName>
        <fullName evidence="7">FAD binding domain-containing protein</fullName>
    </submittedName>
</protein>
<keyword evidence="2" id="KW-0274">FAD</keyword>